<protein>
    <submittedName>
        <fullName evidence="1 2">Uncharacterized protein</fullName>
    </submittedName>
</protein>
<dbReference type="Gramene" id="KRH07306">
    <property type="protein sequence ID" value="KRH07306"/>
    <property type="gene ID" value="GLYMA_16G080600"/>
</dbReference>
<dbReference type="EnsemblPlants" id="KRH07306">
    <property type="protein sequence ID" value="KRH07306"/>
    <property type="gene ID" value="GLYMA_16G080600"/>
</dbReference>
<proteinExistence type="predicted"/>
<evidence type="ECO:0000313" key="2">
    <source>
        <dbReference type="EnsemblPlants" id="KRH07306"/>
    </source>
</evidence>
<organism evidence="1">
    <name type="scientific">Glycine max</name>
    <name type="common">Soybean</name>
    <name type="synonym">Glycine hispida</name>
    <dbReference type="NCBI Taxonomy" id="3847"/>
    <lineage>
        <taxon>Eukaryota</taxon>
        <taxon>Viridiplantae</taxon>
        <taxon>Streptophyta</taxon>
        <taxon>Embryophyta</taxon>
        <taxon>Tracheophyta</taxon>
        <taxon>Spermatophyta</taxon>
        <taxon>Magnoliopsida</taxon>
        <taxon>eudicotyledons</taxon>
        <taxon>Gunneridae</taxon>
        <taxon>Pentapetalae</taxon>
        <taxon>rosids</taxon>
        <taxon>fabids</taxon>
        <taxon>Fabales</taxon>
        <taxon>Fabaceae</taxon>
        <taxon>Papilionoideae</taxon>
        <taxon>50 kb inversion clade</taxon>
        <taxon>NPAAA clade</taxon>
        <taxon>indigoferoid/millettioid clade</taxon>
        <taxon>Phaseoleae</taxon>
        <taxon>Glycine</taxon>
        <taxon>Glycine subgen. Soja</taxon>
    </lineage>
</organism>
<dbReference type="EMBL" id="CM000849">
    <property type="protein sequence ID" value="KRH07306.1"/>
    <property type="molecule type" value="Genomic_DNA"/>
</dbReference>
<reference evidence="1 2" key="1">
    <citation type="journal article" date="2010" name="Nature">
        <title>Genome sequence of the palaeopolyploid soybean.</title>
        <authorList>
            <person name="Schmutz J."/>
            <person name="Cannon S.B."/>
            <person name="Schlueter J."/>
            <person name="Ma J."/>
            <person name="Mitros T."/>
            <person name="Nelson W."/>
            <person name="Hyten D.L."/>
            <person name="Song Q."/>
            <person name="Thelen J.J."/>
            <person name="Cheng J."/>
            <person name="Xu D."/>
            <person name="Hellsten U."/>
            <person name="May G.D."/>
            <person name="Yu Y."/>
            <person name="Sakurai T."/>
            <person name="Umezawa T."/>
            <person name="Bhattacharyya M.K."/>
            <person name="Sandhu D."/>
            <person name="Valliyodan B."/>
            <person name="Lindquist E."/>
            <person name="Peto M."/>
            <person name="Grant D."/>
            <person name="Shu S."/>
            <person name="Goodstein D."/>
            <person name="Barry K."/>
            <person name="Futrell-Griggs M."/>
            <person name="Abernathy B."/>
            <person name="Du J."/>
            <person name="Tian Z."/>
            <person name="Zhu L."/>
            <person name="Gill N."/>
            <person name="Joshi T."/>
            <person name="Libault M."/>
            <person name="Sethuraman A."/>
            <person name="Zhang X.-C."/>
            <person name="Shinozaki K."/>
            <person name="Nguyen H.T."/>
            <person name="Wing R.A."/>
            <person name="Cregan P."/>
            <person name="Specht J."/>
            <person name="Grimwood J."/>
            <person name="Rokhsar D."/>
            <person name="Stacey G."/>
            <person name="Shoemaker R.C."/>
            <person name="Jackson S.A."/>
        </authorList>
    </citation>
    <scope>NUCLEOTIDE SEQUENCE [LARGE SCALE GENOMIC DNA]</scope>
    <source>
        <strain evidence="2">cv. Williams 82</strain>
        <tissue evidence="1">Callus</tissue>
    </source>
</reference>
<sequence length="103" mass="12293">MWVVVTLDFIETVKKAVGDGRRLRFGWSHGLGERLWRFIIDDFFHLTCLSDSKVVETRVRGDGDWCWNWWKRDLLRWAKDLLHDLEVEAGHEGFREGFGDSRR</sequence>
<reference evidence="1" key="3">
    <citation type="submission" date="2018-07" db="EMBL/GenBank/DDBJ databases">
        <title>WGS assembly of Glycine max.</title>
        <authorList>
            <person name="Schmutz J."/>
            <person name="Cannon S."/>
            <person name="Schlueter J."/>
            <person name="Ma J."/>
            <person name="Mitros T."/>
            <person name="Nelson W."/>
            <person name="Hyten D."/>
            <person name="Song Q."/>
            <person name="Thelen J."/>
            <person name="Cheng J."/>
            <person name="Xu D."/>
            <person name="Hellsten U."/>
            <person name="May G."/>
            <person name="Yu Y."/>
            <person name="Sakurai T."/>
            <person name="Umezawa T."/>
            <person name="Bhattacharyya M."/>
            <person name="Sandhu D."/>
            <person name="Valliyodan B."/>
            <person name="Lindquist E."/>
            <person name="Peto M."/>
            <person name="Grant D."/>
            <person name="Shu S."/>
            <person name="Goodstein D."/>
            <person name="Barry K."/>
            <person name="Futrell-Griggs M."/>
            <person name="Abernathy B."/>
            <person name="Du J."/>
            <person name="Tian Z."/>
            <person name="Zhu L."/>
            <person name="Gill N."/>
            <person name="Joshi T."/>
            <person name="Libault M."/>
            <person name="Sethuraman A."/>
            <person name="Zhang X."/>
            <person name="Shinozaki K."/>
            <person name="Nguyen H."/>
            <person name="Wing R."/>
            <person name="Cregan P."/>
            <person name="Specht J."/>
            <person name="Grimwood J."/>
            <person name="Rokhsar D."/>
            <person name="Stacey G."/>
            <person name="Shoemaker R."/>
            <person name="Jackson S."/>
        </authorList>
    </citation>
    <scope>NUCLEOTIDE SEQUENCE</scope>
    <source>
        <tissue evidence="1">Callus</tissue>
    </source>
</reference>
<evidence type="ECO:0000313" key="3">
    <source>
        <dbReference type="Proteomes" id="UP000008827"/>
    </source>
</evidence>
<evidence type="ECO:0000313" key="1">
    <source>
        <dbReference type="EMBL" id="KRH07306.1"/>
    </source>
</evidence>
<dbReference type="Proteomes" id="UP000008827">
    <property type="component" value="Chromosome 16"/>
</dbReference>
<keyword evidence="3" id="KW-1185">Reference proteome</keyword>
<dbReference type="InParanoid" id="A0A0R0FMT9"/>
<dbReference type="AlphaFoldDB" id="A0A0R0FMT9"/>
<gene>
    <name evidence="1" type="ORF">GLYMA_16G080600</name>
</gene>
<name>A0A0R0FMT9_SOYBN</name>
<accession>A0A0R0FMT9</accession>
<reference evidence="2" key="2">
    <citation type="submission" date="2018-02" db="UniProtKB">
        <authorList>
            <consortium name="EnsemblPlants"/>
        </authorList>
    </citation>
    <scope>IDENTIFICATION</scope>
    <source>
        <strain evidence="2">Williams 82</strain>
    </source>
</reference>